<feature type="compositionally biased region" description="Polar residues" evidence="4">
    <location>
        <begin position="149"/>
        <end position="168"/>
    </location>
</feature>
<proteinExistence type="inferred from homology"/>
<dbReference type="Proteomes" id="UP000327468">
    <property type="component" value="Chromosome 12"/>
</dbReference>
<protein>
    <recommendedName>
        <fullName evidence="7">Cerebellar degeneration-related protein 2</fullName>
    </recommendedName>
</protein>
<dbReference type="InterPro" id="IPR026079">
    <property type="entry name" value="CDR2"/>
</dbReference>
<evidence type="ECO:0000256" key="3">
    <source>
        <dbReference type="SAM" id="Coils"/>
    </source>
</evidence>
<dbReference type="AlphaFoldDB" id="A0A5N5MK73"/>
<evidence type="ECO:0000313" key="5">
    <source>
        <dbReference type="EMBL" id="KAB5555382.1"/>
    </source>
</evidence>
<evidence type="ECO:0008006" key="7">
    <source>
        <dbReference type="Google" id="ProtNLM"/>
    </source>
</evidence>
<dbReference type="EMBL" id="VFJC01000013">
    <property type="protein sequence ID" value="KAB5555382.1"/>
    <property type="molecule type" value="Genomic_DNA"/>
</dbReference>
<evidence type="ECO:0000313" key="6">
    <source>
        <dbReference type="Proteomes" id="UP000327468"/>
    </source>
</evidence>
<feature type="coiled-coil region" evidence="3">
    <location>
        <begin position="186"/>
        <end position="251"/>
    </location>
</feature>
<dbReference type="PANTHER" id="PTHR19232">
    <property type="entry name" value="CENTROCORTIN FAMILY MEMBER"/>
    <property type="match status" value="1"/>
</dbReference>
<keyword evidence="2 3" id="KW-0175">Coiled coil</keyword>
<evidence type="ECO:0000256" key="4">
    <source>
        <dbReference type="SAM" id="MobiDB-lite"/>
    </source>
</evidence>
<comment type="similarity">
    <text evidence="1">Belongs to the CDR2 family.</text>
</comment>
<name>A0A5N5MK73_PANHP</name>
<feature type="region of interest" description="Disordered" evidence="4">
    <location>
        <begin position="138"/>
        <end position="178"/>
    </location>
</feature>
<reference evidence="5 6" key="1">
    <citation type="submission" date="2019-06" db="EMBL/GenBank/DDBJ databases">
        <title>A chromosome-scale genome assembly of the striped catfish, Pangasianodon hypophthalmus.</title>
        <authorList>
            <person name="Wen M."/>
            <person name="Zahm M."/>
            <person name="Roques C."/>
            <person name="Cabau C."/>
            <person name="Klopp C."/>
            <person name="Donnadieu C."/>
            <person name="Jouanno E."/>
            <person name="Avarre J.-C."/>
            <person name="Campet M."/>
            <person name="Ha T.T.T."/>
            <person name="Dugue R."/>
            <person name="Lampietro C."/>
            <person name="Louis A."/>
            <person name="Herpin A."/>
            <person name="Echchiki A."/>
            <person name="Berthelot C."/>
            <person name="Parey E."/>
            <person name="Roest-Crollius H."/>
            <person name="Braasch I."/>
            <person name="Postlethwait J."/>
            <person name="Bobe J."/>
            <person name="Montfort J."/>
            <person name="Bouchez O."/>
            <person name="Begum T."/>
            <person name="Schartl M."/>
            <person name="Guiguen Y."/>
        </authorList>
    </citation>
    <scope>NUCLEOTIDE SEQUENCE [LARGE SCALE GENOMIC DNA]</scope>
    <source>
        <strain evidence="5 6">Indonesia</strain>
        <tissue evidence="5">Blood</tissue>
    </source>
</reference>
<evidence type="ECO:0000256" key="2">
    <source>
        <dbReference type="ARBA" id="ARBA00023054"/>
    </source>
</evidence>
<accession>A0A5N5MK73</accession>
<sequence length="406" mass="46957">MLTDMIAEEEFEVKEEEQWYDHRDLEHDLHLAAELGKTLLERNHELEEGLQQMYTTNQEQLQEIEHLSKQLEMLRSVNDQHAKVYEQLDATARELEKSNQRLALENRSAQLKIEGLTETINGLQGQVEELQREIEKMTPDLLEPEKPDFSQSDKNTPNEYSVSASTPSPEADEWEEEEHTALLHSVHSLQAQLDLERTLRETAEQEAEALAREITELEPRVTLLEGYKARLAEVEAEVEELRQLLRSATDSRMLPGTLFFPAEEEVSEMWETRQVLKRCNSERELLEAGSKDEELRNEEHTDAYRGHLETVKSHGISLLNEVDAQYNALQRKYNALLRRCEGGSQSQCDKAVQTATTNQHSILNPVKHTRSQDCAQLPEYKTLFNEIFTYIQNSKKDLEMNRAKSS</sequence>
<comment type="caution">
    <text evidence="5">The sequence shown here is derived from an EMBL/GenBank/DDBJ whole genome shotgun (WGS) entry which is preliminary data.</text>
</comment>
<feature type="coiled-coil region" evidence="3">
    <location>
        <begin position="50"/>
        <end position="133"/>
    </location>
</feature>
<gene>
    <name evidence="5" type="ORF">PHYPO_G00033400</name>
</gene>
<organism evidence="5 6">
    <name type="scientific">Pangasianodon hypophthalmus</name>
    <name type="common">Striped catfish</name>
    <name type="synonym">Helicophagus hypophthalmus</name>
    <dbReference type="NCBI Taxonomy" id="310915"/>
    <lineage>
        <taxon>Eukaryota</taxon>
        <taxon>Metazoa</taxon>
        <taxon>Chordata</taxon>
        <taxon>Craniata</taxon>
        <taxon>Vertebrata</taxon>
        <taxon>Euteleostomi</taxon>
        <taxon>Actinopterygii</taxon>
        <taxon>Neopterygii</taxon>
        <taxon>Teleostei</taxon>
        <taxon>Ostariophysi</taxon>
        <taxon>Siluriformes</taxon>
        <taxon>Pangasiidae</taxon>
        <taxon>Pangasianodon</taxon>
    </lineage>
</organism>
<keyword evidence="6" id="KW-1185">Reference proteome</keyword>
<feature type="compositionally biased region" description="Basic and acidic residues" evidence="4">
    <location>
        <begin position="138"/>
        <end position="148"/>
    </location>
</feature>
<evidence type="ECO:0000256" key="1">
    <source>
        <dbReference type="ARBA" id="ARBA00009019"/>
    </source>
</evidence>
<dbReference type="PANTHER" id="PTHR19232:SF1">
    <property type="entry name" value="CEREBELLAR DEGENERATION-RELATED PROTEIN 2"/>
    <property type="match status" value="1"/>
</dbReference>